<name>A0ACA9QJV6_9GLOM</name>
<evidence type="ECO:0000313" key="1">
    <source>
        <dbReference type="EMBL" id="CAG8755079.1"/>
    </source>
</evidence>
<evidence type="ECO:0000313" key="2">
    <source>
        <dbReference type="Proteomes" id="UP000789702"/>
    </source>
</evidence>
<dbReference type="EMBL" id="CAJVPU010048159">
    <property type="protein sequence ID" value="CAG8755079.1"/>
    <property type="molecule type" value="Genomic_DNA"/>
</dbReference>
<proteinExistence type="predicted"/>
<feature type="non-terminal residue" evidence="1">
    <location>
        <position position="1"/>
    </location>
</feature>
<accession>A0ACA9QJV6</accession>
<protein>
    <submittedName>
        <fullName evidence="1">13605_t:CDS:1</fullName>
    </submittedName>
</protein>
<comment type="caution">
    <text evidence="1">The sequence shown here is derived from an EMBL/GenBank/DDBJ whole genome shotgun (WGS) entry which is preliminary data.</text>
</comment>
<keyword evidence="2" id="KW-1185">Reference proteome</keyword>
<feature type="non-terminal residue" evidence="1">
    <location>
        <position position="212"/>
    </location>
</feature>
<dbReference type="Proteomes" id="UP000789702">
    <property type="component" value="Unassembled WGS sequence"/>
</dbReference>
<sequence length="212" mass="25168">QEYPTFWQSHTVDIQLGRGEIRYKYGIFNRGAVEYEEENDKYSRTLDISTNDQYDMWQNNNRYNICSLGEFAFIKCIYDAVNTENLKDKHCQSKVDKRLFLCVFLGYYFKDARALNHQLPTHFRSDLLFEALENVQEDTFTSDIKLIMAPVVAALVRHNAIVMVSFDWLRVFRVAQLLDPRYTFVDGIFGVRYDKEQISRLLKEWPKVVKPY</sequence>
<organism evidence="1 2">
    <name type="scientific">Dentiscutata heterogama</name>
    <dbReference type="NCBI Taxonomy" id="1316150"/>
    <lineage>
        <taxon>Eukaryota</taxon>
        <taxon>Fungi</taxon>
        <taxon>Fungi incertae sedis</taxon>
        <taxon>Mucoromycota</taxon>
        <taxon>Glomeromycotina</taxon>
        <taxon>Glomeromycetes</taxon>
        <taxon>Diversisporales</taxon>
        <taxon>Gigasporaceae</taxon>
        <taxon>Dentiscutata</taxon>
    </lineage>
</organism>
<reference evidence="1" key="1">
    <citation type="submission" date="2021-06" db="EMBL/GenBank/DDBJ databases">
        <authorList>
            <person name="Kallberg Y."/>
            <person name="Tangrot J."/>
            <person name="Rosling A."/>
        </authorList>
    </citation>
    <scope>NUCLEOTIDE SEQUENCE</scope>
    <source>
        <strain evidence="1">IL203A</strain>
    </source>
</reference>
<gene>
    <name evidence="1" type="ORF">DHETER_LOCUS14886</name>
</gene>